<name>A0AAW1K2H2_POPJA</name>
<evidence type="ECO:0000256" key="1">
    <source>
        <dbReference type="SAM" id="MobiDB-lite"/>
    </source>
</evidence>
<feature type="compositionally biased region" description="Polar residues" evidence="1">
    <location>
        <begin position="341"/>
        <end position="351"/>
    </location>
</feature>
<feature type="region of interest" description="Disordered" evidence="1">
    <location>
        <begin position="317"/>
        <end position="517"/>
    </location>
</feature>
<feature type="compositionally biased region" description="Basic and acidic residues" evidence="1">
    <location>
        <begin position="953"/>
        <end position="964"/>
    </location>
</feature>
<organism evidence="2 3">
    <name type="scientific">Popillia japonica</name>
    <name type="common">Japanese beetle</name>
    <dbReference type="NCBI Taxonomy" id="7064"/>
    <lineage>
        <taxon>Eukaryota</taxon>
        <taxon>Metazoa</taxon>
        <taxon>Ecdysozoa</taxon>
        <taxon>Arthropoda</taxon>
        <taxon>Hexapoda</taxon>
        <taxon>Insecta</taxon>
        <taxon>Pterygota</taxon>
        <taxon>Neoptera</taxon>
        <taxon>Endopterygota</taxon>
        <taxon>Coleoptera</taxon>
        <taxon>Polyphaga</taxon>
        <taxon>Scarabaeiformia</taxon>
        <taxon>Scarabaeidae</taxon>
        <taxon>Rutelinae</taxon>
        <taxon>Popillia</taxon>
    </lineage>
</organism>
<feature type="compositionally biased region" description="Low complexity" evidence="1">
    <location>
        <begin position="428"/>
        <end position="465"/>
    </location>
</feature>
<feature type="region of interest" description="Disordered" evidence="1">
    <location>
        <begin position="276"/>
        <end position="301"/>
    </location>
</feature>
<keyword evidence="3" id="KW-1185">Reference proteome</keyword>
<feature type="region of interest" description="Disordered" evidence="1">
    <location>
        <begin position="21"/>
        <end position="47"/>
    </location>
</feature>
<evidence type="ECO:0000313" key="2">
    <source>
        <dbReference type="EMBL" id="KAK9711343.1"/>
    </source>
</evidence>
<dbReference type="Proteomes" id="UP001458880">
    <property type="component" value="Unassembled WGS sequence"/>
</dbReference>
<proteinExistence type="predicted"/>
<feature type="compositionally biased region" description="Acidic residues" evidence="1">
    <location>
        <begin position="505"/>
        <end position="515"/>
    </location>
</feature>
<feature type="compositionally biased region" description="Basic residues" evidence="1">
    <location>
        <begin position="366"/>
        <end position="385"/>
    </location>
</feature>
<feature type="region of interest" description="Disordered" evidence="1">
    <location>
        <begin position="923"/>
        <end position="975"/>
    </location>
</feature>
<dbReference type="AlphaFoldDB" id="A0AAW1K2H2"/>
<accession>A0AAW1K2H2</accession>
<gene>
    <name evidence="2" type="ORF">QE152_g25508</name>
</gene>
<feature type="region of interest" description="Disordered" evidence="1">
    <location>
        <begin position="78"/>
        <end position="229"/>
    </location>
</feature>
<feature type="compositionally biased region" description="Basic and acidic residues" evidence="1">
    <location>
        <begin position="355"/>
        <end position="364"/>
    </location>
</feature>
<feature type="compositionally biased region" description="Polar residues" evidence="1">
    <location>
        <begin position="966"/>
        <end position="975"/>
    </location>
</feature>
<sequence length="975" mass="111198">MAAMLKAESKYYELQAIEQEEAIKPTPEQPQSSKVAEIIEGTQKLEPEPQSLLQQEIIEEPQPSKLPELSQTALETSTNTILKSTEVEEPEPIQPTEDEPVPIKQEPQPEVTQDIEKPHLSKAAEIPEPTQETSTINLESKEVEVVTAEEPEAIKPADDESTTLKEEPQAKVAQETEEPQLSKSPEIPETAQETSTINFKRTEAEIVTITEPEPMKQTQEEPTPLKQEPQPQIEQFVEIVQPKLQELEPEEQISPQQELIQEAEEPIPLKVAEISETAQEAEPEPIKLTQNEPTPPNQEPQPQIEQFIEIVQPKLQKLEPEEDVSPQQEVTHSIHILKSTEAITEQLQQEPQPEITKEIEEPQPSKKSHNLSHKPNHNRQNHQKFQKLYQKPQLSMSNLQKLNVPETPTVDVKLTEVESVEPIRQTQEESTPPEQEPQPIIEQSIETVQSTLQELESEEQVLPQQKPIQEAEEPQALKVADIPEIATEASTQSEQELDLSKNETEDIPEPEDDQEINSIEEFLKQEVTGYDMLKMLKAEKISEITPAIEEEIQPKIEAEPEHQISVTEDTKLEVLDQPEPQAIARGPEPAVPPDETLREVVPQEETKQPQPQSISEQLIAAESKIEQHTEEIQADILREVNLLQEFLQQEIQALDQELSLEPQSQPTITDQLTPTETLRIDEGRPIEVSPKEDNNKPSILTNMVQDFVPYDVPQMIQAEYEYQEKLERGRSQPKEDVAPKTPEEISAPLQTLPTETITLEKDDSSKALLENMKEDITTYDIIQMATAENDWHEILEKEKQQQPPEITTVELISEQPQLDEKPLQIIQEIEIDPKDVQEKILMQNLVQEKNLVQENIPYDIPQMAKAEREWQERLERERSQSREPDRIEFEEVVEKDVEIIAVPDSEDPQEVIDVKNVTTITETATVTEENLPEEVDEVKPQSEVEEISPTKAQIDKEEDLRGKQTPEPQIVTTLK</sequence>
<feature type="compositionally biased region" description="Acidic residues" evidence="1">
    <location>
        <begin position="87"/>
        <end position="100"/>
    </location>
</feature>
<dbReference type="EMBL" id="JASPKY010000281">
    <property type="protein sequence ID" value="KAK9711343.1"/>
    <property type="molecule type" value="Genomic_DNA"/>
</dbReference>
<comment type="caution">
    <text evidence="2">The sequence shown here is derived from an EMBL/GenBank/DDBJ whole genome shotgun (WGS) entry which is preliminary data.</text>
</comment>
<evidence type="ECO:0000313" key="3">
    <source>
        <dbReference type="Proteomes" id="UP001458880"/>
    </source>
</evidence>
<feature type="compositionally biased region" description="Polar residues" evidence="1">
    <location>
        <begin position="392"/>
        <end position="401"/>
    </location>
</feature>
<feature type="compositionally biased region" description="Basic and acidic residues" evidence="1">
    <location>
        <begin position="152"/>
        <end position="169"/>
    </location>
</feature>
<feature type="region of interest" description="Disordered" evidence="1">
    <location>
        <begin position="577"/>
        <end position="615"/>
    </location>
</feature>
<reference evidence="2 3" key="1">
    <citation type="journal article" date="2024" name="BMC Genomics">
        <title>De novo assembly and annotation of Popillia japonica's genome with initial clues to its potential as an invasive pest.</title>
        <authorList>
            <person name="Cucini C."/>
            <person name="Boschi S."/>
            <person name="Funari R."/>
            <person name="Cardaioli E."/>
            <person name="Iannotti N."/>
            <person name="Marturano G."/>
            <person name="Paoli F."/>
            <person name="Bruttini M."/>
            <person name="Carapelli A."/>
            <person name="Frati F."/>
            <person name="Nardi F."/>
        </authorList>
    </citation>
    <scope>NUCLEOTIDE SEQUENCE [LARGE SCALE GENOMIC DNA]</scope>
    <source>
        <strain evidence="2">DMR45628</strain>
    </source>
</reference>
<protein>
    <submittedName>
        <fullName evidence="2">Uncharacterized protein</fullName>
    </submittedName>
</protein>